<evidence type="ECO:0000259" key="7">
    <source>
        <dbReference type="Pfam" id="PF00441"/>
    </source>
</evidence>
<keyword evidence="11" id="KW-1185">Reference proteome</keyword>
<keyword evidence="5 6" id="KW-0560">Oxidoreductase</keyword>
<evidence type="ECO:0000259" key="9">
    <source>
        <dbReference type="Pfam" id="PF02771"/>
    </source>
</evidence>
<dbReference type="InterPro" id="IPR036250">
    <property type="entry name" value="AcylCo_DH-like_C"/>
</dbReference>
<dbReference type="SUPFAM" id="SSF47203">
    <property type="entry name" value="Acyl-CoA dehydrogenase C-terminal domain-like"/>
    <property type="match status" value="1"/>
</dbReference>
<evidence type="ECO:0000313" key="11">
    <source>
        <dbReference type="Proteomes" id="UP001284601"/>
    </source>
</evidence>
<dbReference type="Pfam" id="PF02771">
    <property type="entry name" value="Acyl-CoA_dh_N"/>
    <property type="match status" value="1"/>
</dbReference>
<gene>
    <name evidence="10" type="ORF">R7226_00425</name>
</gene>
<reference evidence="11" key="1">
    <citation type="submission" date="2023-07" db="EMBL/GenBank/DDBJ databases">
        <title>Conexibacter stalactiti sp. nov., isolated from stalactites in a lava cave and emended description of the genus Conexibacter.</title>
        <authorList>
            <person name="Lee S.D."/>
        </authorList>
    </citation>
    <scope>NUCLEOTIDE SEQUENCE [LARGE SCALE GENOMIC DNA]</scope>
    <source>
        <strain evidence="11">KCTC 39840</strain>
    </source>
</reference>
<evidence type="ECO:0000256" key="2">
    <source>
        <dbReference type="ARBA" id="ARBA00009347"/>
    </source>
</evidence>
<keyword evidence="3 6" id="KW-0285">Flavoprotein</keyword>
<sequence length="389" mass="42428">MDLRHRPEDEAFRAEVRAWLHDHLVGDYAALDGAGGPGREHEGIEVRRAWERELGAAGWIGLGWPAEHGGRGATLLQQVIFHEEYAAAGAPGRVNHMGEQLLAPTLLAFGTDAQKARFLPGILSGEELWCQGYSEPDAGSDLAAVRTHARLRDGQWRIDGQKVWTSLAEHADWSFVVTRCEPGSERHKGLAYLLVPMRQPGIEIRPIVQITGTAEFSEVFFQDAVTDGDLCVGAPGEGWKVALGTLAFERGVATLGQQIGFERELRRVIATAHETGAIEEPALRDRLADAWVELRVLRYNALRTLAGDPTAAAGSASVAKLLWGPWHRRLGELAVDVRGVAATVAAGAPYDLSEDQALFLYTRADTIYAGSDEIQRNIIAERMLGLPRG</sequence>
<dbReference type="Gene3D" id="2.40.110.10">
    <property type="entry name" value="Butyryl-CoA Dehydrogenase, subunit A, domain 2"/>
    <property type="match status" value="1"/>
</dbReference>
<comment type="similarity">
    <text evidence="2 6">Belongs to the acyl-CoA dehydrogenase family.</text>
</comment>
<feature type="domain" description="Acyl-CoA dehydrogenase/oxidase N-terminal" evidence="9">
    <location>
        <begin position="7"/>
        <end position="126"/>
    </location>
</feature>
<evidence type="ECO:0000259" key="8">
    <source>
        <dbReference type="Pfam" id="PF02770"/>
    </source>
</evidence>
<dbReference type="Gene3D" id="1.20.140.10">
    <property type="entry name" value="Butyryl-CoA Dehydrogenase, subunit A, domain 3"/>
    <property type="match status" value="1"/>
</dbReference>
<dbReference type="InterPro" id="IPR006091">
    <property type="entry name" value="Acyl-CoA_Oxase/DH_mid-dom"/>
</dbReference>
<dbReference type="PANTHER" id="PTHR43292">
    <property type="entry name" value="ACYL-COA DEHYDROGENASE"/>
    <property type="match status" value="1"/>
</dbReference>
<name>A0ABU4HHJ7_9ACTN</name>
<evidence type="ECO:0000256" key="3">
    <source>
        <dbReference type="ARBA" id="ARBA00022630"/>
    </source>
</evidence>
<evidence type="ECO:0000256" key="6">
    <source>
        <dbReference type="RuleBase" id="RU362125"/>
    </source>
</evidence>
<dbReference type="InterPro" id="IPR052161">
    <property type="entry name" value="Mycobact_Acyl-CoA_DH"/>
</dbReference>
<feature type="domain" description="Acyl-CoA oxidase/dehydrogenase middle" evidence="8">
    <location>
        <begin position="130"/>
        <end position="223"/>
    </location>
</feature>
<evidence type="ECO:0000313" key="10">
    <source>
        <dbReference type="EMBL" id="MDW5592780.1"/>
    </source>
</evidence>
<accession>A0ABU4HHJ7</accession>
<dbReference type="InterPro" id="IPR009075">
    <property type="entry name" value="AcylCo_DH/oxidase_C"/>
</dbReference>
<organism evidence="10 11">
    <name type="scientific">Conexibacter stalactiti</name>
    <dbReference type="NCBI Taxonomy" id="1940611"/>
    <lineage>
        <taxon>Bacteria</taxon>
        <taxon>Bacillati</taxon>
        <taxon>Actinomycetota</taxon>
        <taxon>Thermoleophilia</taxon>
        <taxon>Solirubrobacterales</taxon>
        <taxon>Conexibacteraceae</taxon>
        <taxon>Conexibacter</taxon>
    </lineage>
</organism>
<dbReference type="Pfam" id="PF02770">
    <property type="entry name" value="Acyl-CoA_dh_M"/>
    <property type="match status" value="1"/>
</dbReference>
<comment type="caution">
    <text evidence="10">The sequence shown here is derived from an EMBL/GenBank/DDBJ whole genome shotgun (WGS) entry which is preliminary data.</text>
</comment>
<dbReference type="PANTHER" id="PTHR43292:SF3">
    <property type="entry name" value="ACYL-COA DEHYDROGENASE FADE29"/>
    <property type="match status" value="1"/>
</dbReference>
<evidence type="ECO:0000256" key="5">
    <source>
        <dbReference type="ARBA" id="ARBA00023002"/>
    </source>
</evidence>
<dbReference type="Proteomes" id="UP001284601">
    <property type="component" value="Unassembled WGS sequence"/>
</dbReference>
<keyword evidence="4 6" id="KW-0274">FAD</keyword>
<proteinExistence type="inferred from homology"/>
<comment type="cofactor">
    <cofactor evidence="1 6">
        <name>FAD</name>
        <dbReference type="ChEBI" id="CHEBI:57692"/>
    </cofactor>
</comment>
<dbReference type="Pfam" id="PF00441">
    <property type="entry name" value="Acyl-CoA_dh_1"/>
    <property type="match status" value="1"/>
</dbReference>
<dbReference type="InterPro" id="IPR037069">
    <property type="entry name" value="AcylCoA_DH/ox_N_sf"/>
</dbReference>
<dbReference type="RefSeq" id="WP_318595039.1">
    <property type="nucleotide sequence ID" value="NZ_JAWSTH010000001.1"/>
</dbReference>
<protein>
    <submittedName>
        <fullName evidence="10">Acyl-CoA dehydrogenase family protein</fullName>
    </submittedName>
</protein>
<dbReference type="InterPro" id="IPR013786">
    <property type="entry name" value="AcylCoA_DH/ox_N"/>
</dbReference>
<dbReference type="InterPro" id="IPR009100">
    <property type="entry name" value="AcylCoA_DH/oxidase_NM_dom_sf"/>
</dbReference>
<feature type="domain" description="Acyl-CoA dehydrogenase/oxidase C-terminal" evidence="7">
    <location>
        <begin position="236"/>
        <end position="384"/>
    </location>
</feature>
<evidence type="ECO:0000256" key="1">
    <source>
        <dbReference type="ARBA" id="ARBA00001974"/>
    </source>
</evidence>
<dbReference type="InterPro" id="IPR046373">
    <property type="entry name" value="Acyl-CoA_Oxase/DH_mid-dom_sf"/>
</dbReference>
<dbReference type="EMBL" id="JAWSTH010000001">
    <property type="protein sequence ID" value="MDW5592780.1"/>
    <property type="molecule type" value="Genomic_DNA"/>
</dbReference>
<evidence type="ECO:0000256" key="4">
    <source>
        <dbReference type="ARBA" id="ARBA00022827"/>
    </source>
</evidence>
<dbReference type="Gene3D" id="1.10.540.10">
    <property type="entry name" value="Acyl-CoA dehydrogenase/oxidase, N-terminal domain"/>
    <property type="match status" value="1"/>
</dbReference>
<dbReference type="SUPFAM" id="SSF56645">
    <property type="entry name" value="Acyl-CoA dehydrogenase NM domain-like"/>
    <property type="match status" value="1"/>
</dbReference>